<dbReference type="Proteomes" id="UP000596938">
    <property type="component" value="Unassembled WGS sequence"/>
</dbReference>
<dbReference type="EMBL" id="BMKU01000022">
    <property type="protein sequence ID" value="GGH10868.1"/>
    <property type="molecule type" value="Genomic_DNA"/>
</dbReference>
<evidence type="ECO:0000313" key="2">
    <source>
        <dbReference type="Proteomes" id="UP000596938"/>
    </source>
</evidence>
<comment type="caution">
    <text evidence="1">The sequence shown here is derived from an EMBL/GenBank/DDBJ whole genome shotgun (WGS) entry which is preliminary data.</text>
</comment>
<protein>
    <submittedName>
        <fullName evidence="1">Uncharacterized protein</fullName>
    </submittedName>
</protein>
<accession>A0ABQ1Y2Y4</accession>
<proteinExistence type="predicted"/>
<organism evidence="1 2">
    <name type="scientific">Pseudarthrobacter polychromogenes</name>
    <dbReference type="NCBI Taxonomy" id="1676"/>
    <lineage>
        <taxon>Bacteria</taxon>
        <taxon>Bacillati</taxon>
        <taxon>Actinomycetota</taxon>
        <taxon>Actinomycetes</taxon>
        <taxon>Micrococcales</taxon>
        <taxon>Micrococcaceae</taxon>
        <taxon>Pseudarthrobacter</taxon>
    </lineage>
</organism>
<reference evidence="2" key="1">
    <citation type="journal article" date="2019" name="Int. J. Syst. Evol. Microbiol.">
        <title>The Global Catalogue of Microorganisms (GCM) 10K type strain sequencing project: providing services to taxonomists for standard genome sequencing and annotation.</title>
        <authorList>
            <consortium name="The Broad Institute Genomics Platform"/>
            <consortium name="The Broad Institute Genome Sequencing Center for Infectious Disease"/>
            <person name="Wu L."/>
            <person name="Ma J."/>
        </authorList>
    </citation>
    <scope>NUCLEOTIDE SEQUENCE [LARGE SCALE GENOMIC DNA]</scope>
    <source>
        <strain evidence="2">CGMCC 1.1927</strain>
    </source>
</reference>
<evidence type="ECO:0000313" key="1">
    <source>
        <dbReference type="EMBL" id="GGH10868.1"/>
    </source>
</evidence>
<sequence>MAGFPLKRYVNEAYGRRGSRRGIFRGLGAASNVHCPHFGASLVPSRTQTAALPTLTASVSAGDALVKGAEVLADQSGTNHCRP</sequence>
<gene>
    <name evidence="1" type="ORF">GCM10011577_39840</name>
</gene>
<name>A0ABQ1Y2Y4_9MICC</name>
<keyword evidence="2" id="KW-1185">Reference proteome</keyword>